<protein>
    <submittedName>
        <fullName evidence="2">Uncharacterized protein</fullName>
    </submittedName>
</protein>
<name>A0A4S4MRQ4_9APHY</name>
<feature type="compositionally biased region" description="Acidic residues" evidence="1">
    <location>
        <begin position="445"/>
        <end position="466"/>
    </location>
</feature>
<accession>A0A4S4MRQ4</accession>
<feature type="region of interest" description="Disordered" evidence="1">
    <location>
        <begin position="574"/>
        <end position="640"/>
    </location>
</feature>
<comment type="caution">
    <text evidence="2">The sequence shown here is derived from an EMBL/GenBank/DDBJ whole genome shotgun (WGS) entry which is preliminary data.</text>
</comment>
<feature type="region of interest" description="Disordered" evidence="1">
    <location>
        <begin position="119"/>
        <end position="508"/>
    </location>
</feature>
<gene>
    <name evidence="2" type="ORF">EUX98_g5718</name>
</gene>
<feature type="compositionally biased region" description="Low complexity" evidence="1">
    <location>
        <begin position="156"/>
        <end position="166"/>
    </location>
</feature>
<feature type="compositionally biased region" description="Low complexity" evidence="1">
    <location>
        <begin position="372"/>
        <end position="385"/>
    </location>
</feature>
<feature type="compositionally biased region" description="Polar residues" evidence="1">
    <location>
        <begin position="341"/>
        <end position="351"/>
    </location>
</feature>
<evidence type="ECO:0000313" key="2">
    <source>
        <dbReference type="EMBL" id="THH28465.1"/>
    </source>
</evidence>
<feature type="compositionally biased region" description="Polar residues" evidence="1">
    <location>
        <begin position="410"/>
        <end position="424"/>
    </location>
</feature>
<feature type="compositionally biased region" description="Acidic residues" evidence="1">
    <location>
        <begin position="222"/>
        <end position="239"/>
    </location>
</feature>
<dbReference type="EMBL" id="SGPM01000177">
    <property type="protein sequence ID" value="THH28465.1"/>
    <property type="molecule type" value="Genomic_DNA"/>
</dbReference>
<evidence type="ECO:0000313" key="3">
    <source>
        <dbReference type="Proteomes" id="UP000308730"/>
    </source>
</evidence>
<feature type="compositionally biased region" description="Polar residues" evidence="1">
    <location>
        <begin position="585"/>
        <end position="606"/>
    </location>
</feature>
<feature type="compositionally biased region" description="Basic and acidic residues" evidence="1">
    <location>
        <begin position="284"/>
        <end position="297"/>
    </location>
</feature>
<feature type="compositionally biased region" description="Gly residues" evidence="1">
    <location>
        <begin position="243"/>
        <end position="255"/>
    </location>
</feature>
<feature type="compositionally biased region" description="Acidic residues" evidence="1">
    <location>
        <begin position="386"/>
        <end position="397"/>
    </location>
</feature>
<proteinExistence type="predicted"/>
<dbReference type="AlphaFoldDB" id="A0A4S4MRQ4"/>
<organism evidence="2 3">
    <name type="scientific">Antrodiella citrinella</name>
    <dbReference type="NCBI Taxonomy" id="2447956"/>
    <lineage>
        <taxon>Eukaryota</taxon>
        <taxon>Fungi</taxon>
        <taxon>Dikarya</taxon>
        <taxon>Basidiomycota</taxon>
        <taxon>Agaricomycotina</taxon>
        <taxon>Agaricomycetes</taxon>
        <taxon>Polyporales</taxon>
        <taxon>Steccherinaceae</taxon>
        <taxon>Antrodiella</taxon>
    </lineage>
</organism>
<reference evidence="2 3" key="1">
    <citation type="submission" date="2019-02" db="EMBL/GenBank/DDBJ databases">
        <title>Genome sequencing of the rare red list fungi Antrodiella citrinella (Flaviporus citrinellus).</title>
        <authorList>
            <person name="Buettner E."/>
            <person name="Kellner H."/>
        </authorList>
    </citation>
    <scope>NUCLEOTIDE SEQUENCE [LARGE SCALE GENOMIC DNA]</scope>
    <source>
        <strain evidence="2 3">DSM 108506</strain>
    </source>
</reference>
<dbReference type="Proteomes" id="UP000308730">
    <property type="component" value="Unassembled WGS sequence"/>
</dbReference>
<keyword evidence="3" id="KW-1185">Reference proteome</keyword>
<sequence>MRRRDIVVRPNGDVYIHYNEFQTTILDFLDKLARDVSVILDTEELVIWLSAMPTEYRDLSRRVDPLSLLRWITVIPCSPPPINPELSSHLWPRLSHIDSFDSIYGLLHSDNAGTRHPASLVSVARKPERAPSNDEPSDIVRITVGGESDNRDSDGGDSNIADGSSGDDSKGGDSAALLMRTSHRSTDRAELSGSPSTHPSTVHRDRSQFVGGRPELSPSPAPDDENDSDSDSSGDDDSNISDGSGGDGSNGGDSNSGGAASTHILPTAHANLSHIPSTRSQQTTRRDQLPFVEEDHLQLPPSRAPDDDDDSDGGDSNGDDSGAFLMHTAHRFPADHAGLSGSPSMHPQQTVQRDRSPFAGGRPELSPSPVPNDGNDSAGSNNSDGDASDGYDLDSSDSDSGGAVLAHITPTVTDHTGLRQQTAQGERLPFVEEVHFELSPLPAPNDEDDSGSNDSDGDDSDGDDRDSGDSDSGGADLAHTSPTDHADHSLISIPPIASHTLPTITPDDEIPGLDFTVWKEHAPRHHAEVPPPRIEVDEPESFVAQEPIRPQGPSYMQWRSVQFSSSRVSLPNDFFGFPSGGLPQDDQNFEQQRSTPNSVQRQNPLESSPAIVHAKTSPAARGSRVQTMDDDSSPTLGFKPIPRWYVSPIPSSSGSELRPKINAAQSSQTLLELPALPSQAEQLSDEEIFTDIFVQHREQSFVDHPSGQSADS</sequence>
<feature type="compositionally biased region" description="Polar residues" evidence="1">
    <location>
        <begin position="274"/>
        <end position="283"/>
    </location>
</feature>
<evidence type="ECO:0000256" key="1">
    <source>
        <dbReference type="SAM" id="MobiDB-lite"/>
    </source>
</evidence>